<keyword evidence="3" id="KW-1185">Reference proteome</keyword>
<dbReference type="PROSITE" id="PS51186">
    <property type="entry name" value="GNAT"/>
    <property type="match status" value="1"/>
</dbReference>
<dbReference type="GO" id="GO:0016747">
    <property type="term" value="F:acyltransferase activity, transferring groups other than amino-acyl groups"/>
    <property type="evidence" value="ECO:0007669"/>
    <property type="project" value="InterPro"/>
</dbReference>
<dbReference type="InterPro" id="IPR016181">
    <property type="entry name" value="Acyl_CoA_acyltransferase"/>
</dbReference>
<sequence>MRAVTIDGMSETVTYQPLTSENASLLQTADVFDNAIKPDQLAAFLAQPGHHMVLAIISGAIVGMGSATVLLHPDKSPTLFINEVGVSEAHRRRGIGTDLVRRLIGWGDAQGCMSTWLATEDDNHPARALYRACVGREQSGLVMYDWGDTSEHDAHD</sequence>
<dbReference type="STRING" id="996342.SAMN05443551_0405"/>
<evidence type="ECO:0000313" key="3">
    <source>
        <dbReference type="Proteomes" id="UP000184221"/>
    </source>
</evidence>
<name>A0A1M5M6E6_9RHOB</name>
<evidence type="ECO:0000259" key="1">
    <source>
        <dbReference type="PROSITE" id="PS51186"/>
    </source>
</evidence>
<dbReference type="OrthoDB" id="9796129at2"/>
<dbReference type="SUPFAM" id="SSF55729">
    <property type="entry name" value="Acyl-CoA N-acyltransferases (Nat)"/>
    <property type="match status" value="1"/>
</dbReference>
<organism evidence="2 3">
    <name type="scientific">Marivita hallyeonensis</name>
    <dbReference type="NCBI Taxonomy" id="996342"/>
    <lineage>
        <taxon>Bacteria</taxon>
        <taxon>Pseudomonadati</taxon>
        <taxon>Pseudomonadota</taxon>
        <taxon>Alphaproteobacteria</taxon>
        <taxon>Rhodobacterales</taxon>
        <taxon>Roseobacteraceae</taxon>
        <taxon>Marivita</taxon>
    </lineage>
</organism>
<keyword evidence="2" id="KW-0808">Transferase</keyword>
<dbReference type="InterPro" id="IPR000182">
    <property type="entry name" value="GNAT_dom"/>
</dbReference>
<dbReference type="Proteomes" id="UP000184221">
    <property type="component" value="Unassembled WGS sequence"/>
</dbReference>
<dbReference type="Pfam" id="PF00583">
    <property type="entry name" value="Acetyltransf_1"/>
    <property type="match status" value="1"/>
</dbReference>
<proteinExistence type="predicted"/>
<dbReference type="PANTHER" id="PTHR43072">
    <property type="entry name" value="N-ACETYLTRANSFERASE"/>
    <property type="match status" value="1"/>
</dbReference>
<dbReference type="AlphaFoldDB" id="A0A1M5M6E6"/>
<reference evidence="2 3" key="1">
    <citation type="submission" date="2016-11" db="EMBL/GenBank/DDBJ databases">
        <authorList>
            <person name="Jaros S."/>
            <person name="Januszkiewicz K."/>
            <person name="Wedrychowicz H."/>
        </authorList>
    </citation>
    <scope>NUCLEOTIDE SEQUENCE [LARGE SCALE GENOMIC DNA]</scope>
    <source>
        <strain evidence="2 3">DSM 29431</strain>
    </source>
</reference>
<accession>A0A1M5M6E6</accession>
<protein>
    <submittedName>
        <fullName evidence="2">Acetyltransferase (GNAT) family protein</fullName>
    </submittedName>
</protein>
<dbReference type="EMBL" id="FQXC01000001">
    <property type="protein sequence ID" value="SHG72810.1"/>
    <property type="molecule type" value="Genomic_DNA"/>
</dbReference>
<evidence type="ECO:0000313" key="2">
    <source>
        <dbReference type="EMBL" id="SHG72810.1"/>
    </source>
</evidence>
<dbReference type="Gene3D" id="3.40.630.30">
    <property type="match status" value="1"/>
</dbReference>
<feature type="domain" description="N-acetyltransferase" evidence="1">
    <location>
        <begin position="13"/>
        <end position="156"/>
    </location>
</feature>
<dbReference type="CDD" id="cd04301">
    <property type="entry name" value="NAT_SF"/>
    <property type="match status" value="1"/>
</dbReference>
<gene>
    <name evidence="2" type="ORF">SAMN05443551_0405</name>
</gene>